<protein>
    <submittedName>
        <fullName evidence="2">Uncharacterized protein</fullName>
    </submittedName>
</protein>
<feature type="region of interest" description="Disordered" evidence="1">
    <location>
        <begin position="36"/>
        <end position="63"/>
    </location>
</feature>
<name>A0A290QAI7_9BACT</name>
<evidence type="ECO:0000256" key="1">
    <source>
        <dbReference type="SAM" id="MobiDB-lite"/>
    </source>
</evidence>
<reference evidence="2 3" key="1">
    <citation type="submission" date="2017-09" db="EMBL/GenBank/DDBJ databases">
        <title>Complete genome sequence of Verrucomicrobial strain HZ-65, isolated from freshwater.</title>
        <authorList>
            <person name="Choi A."/>
        </authorList>
    </citation>
    <scope>NUCLEOTIDE SEQUENCE [LARGE SCALE GENOMIC DNA]</scope>
    <source>
        <strain evidence="2 3">HZ-65</strain>
    </source>
</reference>
<sequence>MSATVLKRLATAAEESACLERTIANELPEELSQISGSFGCPGLRDSPAGGGRRKAGRPKQAAKKRWRLMSAIADFLDDGHPTLMASVCGSNLTGQQPR</sequence>
<proteinExistence type="predicted"/>
<evidence type="ECO:0000313" key="3">
    <source>
        <dbReference type="Proteomes" id="UP000217265"/>
    </source>
</evidence>
<gene>
    <name evidence="2" type="ORF">CMV30_17955</name>
</gene>
<dbReference type="Proteomes" id="UP000217265">
    <property type="component" value="Chromosome"/>
</dbReference>
<accession>A0A290QAI7</accession>
<feature type="compositionally biased region" description="Basic residues" evidence="1">
    <location>
        <begin position="51"/>
        <end position="63"/>
    </location>
</feature>
<keyword evidence="3" id="KW-1185">Reference proteome</keyword>
<evidence type="ECO:0000313" key="2">
    <source>
        <dbReference type="EMBL" id="ATC65679.1"/>
    </source>
</evidence>
<dbReference type="EMBL" id="CP023344">
    <property type="protein sequence ID" value="ATC65679.1"/>
    <property type="molecule type" value="Genomic_DNA"/>
</dbReference>
<dbReference type="AlphaFoldDB" id="A0A290QAI7"/>
<organism evidence="2 3">
    <name type="scientific">Nibricoccus aquaticus</name>
    <dbReference type="NCBI Taxonomy" id="2576891"/>
    <lineage>
        <taxon>Bacteria</taxon>
        <taxon>Pseudomonadati</taxon>
        <taxon>Verrucomicrobiota</taxon>
        <taxon>Opitutia</taxon>
        <taxon>Opitutales</taxon>
        <taxon>Opitutaceae</taxon>
        <taxon>Nibricoccus</taxon>
    </lineage>
</organism>
<dbReference type="KEGG" id="vbh:CMV30_17955"/>